<proteinExistence type="predicted"/>
<reference evidence="1" key="2">
    <citation type="submission" date="2020-09" db="EMBL/GenBank/DDBJ databases">
        <authorList>
            <person name="Sun Q."/>
            <person name="Zhou Y."/>
        </authorList>
    </citation>
    <scope>NUCLEOTIDE SEQUENCE</scope>
    <source>
        <strain evidence="1">CGMCC 4.7110</strain>
    </source>
</reference>
<reference evidence="1" key="1">
    <citation type="journal article" date="2014" name="Int. J. Syst. Evol. Microbiol.">
        <title>Complete genome sequence of Corynebacterium casei LMG S-19264T (=DSM 44701T), isolated from a smear-ripened cheese.</title>
        <authorList>
            <consortium name="US DOE Joint Genome Institute (JGI-PGF)"/>
            <person name="Walter F."/>
            <person name="Albersmeier A."/>
            <person name="Kalinowski J."/>
            <person name="Ruckert C."/>
        </authorList>
    </citation>
    <scope>NUCLEOTIDE SEQUENCE</scope>
    <source>
        <strain evidence="1">CGMCC 4.7110</strain>
    </source>
</reference>
<gene>
    <name evidence="1" type="ORF">GCM10011578_005280</name>
</gene>
<dbReference type="AlphaFoldDB" id="A0A917X8C0"/>
<sequence length="53" mass="5789">MDDPRAFVADNAWEIGAEYIENDITAHSGTERPKCDALREAAIAAAQQPCPCR</sequence>
<protein>
    <submittedName>
        <fullName evidence="1">Uncharacterized protein</fullName>
    </submittedName>
</protein>
<accession>A0A917X8C0</accession>
<comment type="caution">
    <text evidence="1">The sequence shown here is derived from an EMBL/GenBank/DDBJ whole genome shotgun (WGS) entry which is preliminary data.</text>
</comment>
<organism evidence="1 2">
    <name type="scientific">Streptomyces fuscichromogenes</name>
    <dbReference type="NCBI Taxonomy" id="1324013"/>
    <lineage>
        <taxon>Bacteria</taxon>
        <taxon>Bacillati</taxon>
        <taxon>Actinomycetota</taxon>
        <taxon>Actinomycetes</taxon>
        <taxon>Kitasatosporales</taxon>
        <taxon>Streptomycetaceae</taxon>
        <taxon>Streptomyces</taxon>
    </lineage>
</organism>
<name>A0A917X8C0_9ACTN</name>
<keyword evidence="2" id="KW-1185">Reference proteome</keyword>
<dbReference type="EMBL" id="BMML01000001">
    <property type="protein sequence ID" value="GGM88694.1"/>
    <property type="molecule type" value="Genomic_DNA"/>
</dbReference>
<evidence type="ECO:0000313" key="2">
    <source>
        <dbReference type="Proteomes" id="UP000653411"/>
    </source>
</evidence>
<dbReference type="Proteomes" id="UP000653411">
    <property type="component" value="Unassembled WGS sequence"/>
</dbReference>
<evidence type="ECO:0000313" key="1">
    <source>
        <dbReference type="EMBL" id="GGM88694.1"/>
    </source>
</evidence>